<organism evidence="8 9">
    <name type="scientific">Cellulosimicrobium arenosum</name>
    <dbReference type="NCBI Taxonomy" id="2708133"/>
    <lineage>
        <taxon>Bacteria</taxon>
        <taxon>Bacillati</taxon>
        <taxon>Actinomycetota</taxon>
        <taxon>Actinomycetes</taxon>
        <taxon>Micrococcales</taxon>
        <taxon>Promicromonosporaceae</taxon>
        <taxon>Cellulosimicrobium</taxon>
    </lineage>
</organism>
<dbReference type="Pfam" id="PF17389">
    <property type="entry name" value="Bac_rhamnosid6H"/>
    <property type="match status" value="1"/>
</dbReference>
<dbReference type="Gene3D" id="2.60.120.260">
    <property type="entry name" value="Galactose-binding domain-like"/>
    <property type="match status" value="2"/>
</dbReference>
<dbReference type="Gene3D" id="1.50.10.10">
    <property type="match status" value="1"/>
</dbReference>
<name>A0A927J0W0_9MICO</name>
<dbReference type="SUPFAM" id="SSF48208">
    <property type="entry name" value="Six-hairpin glycosidases"/>
    <property type="match status" value="1"/>
</dbReference>
<evidence type="ECO:0000259" key="4">
    <source>
        <dbReference type="Pfam" id="PF05592"/>
    </source>
</evidence>
<dbReference type="InterPro" id="IPR008902">
    <property type="entry name" value="Rhamnosid_concanavalin"/>
</dbReference>
<dbReference type="InterPro" id="IPR013737">
    <property type="entry name" value="Bac_rhamnosid_N"/>
</dbReference>
<dbReference type="PANTHER" id="PTHR33307:SF6">
    <property type="entry name" value="ALPHA-RHAMNOSIDASE (EUROFUNG)-RELATED"/>
    <property type="match status" value="1"/>
</dbReference>
<dbReference type="RefSeq" id="WP_191829449.1">
    <property type="nucleotide sequence ID" value="NZ_JACYHB010000010.1"/>
</dbReference>
<dbReference type="GO" id="GO:0030596">
    <property type="term" value="F:alpha-L-rhamnosidase activity"/>
    <property type="evidence" value="ECO:0007669"/>
    <property type="project" value="UniProtKB-EC"/>
</dbReference>
<feature type="domain" description="Alpha-L-rhamnosidase C-terminal" evidence="7">
    <location>
        <begin position="956"/>
        <end position="1028"/>
    </location>
</feature>
<dbReference type="InterPro" id="IPR012341">
    <property type="entry name" value="6hp_glycosidase-like_sf"/>
</dbReference>
<dbReference type="Proteomes" id="UP000610846">
    <property type="component" value="Unassembled WGS sequence"/>
</dbReference>
<reference evidence="8" key="2">
    <citation type="submission" date="2020-09" db="EMBL/GenBank/DDBJ databases">
        <authorList>
            <person name="Yu Y."/>
        </authorList>
    </citation>
    <scope>NUCLEOTIDE SEQUENCE</scope>
    <source>
        <strain evidence="8">KCTC 49039</strain>
    </source>
</reference>
<dbReference type="Gene3D" id="2.60.420.10">
    <property type="entry name" value="Maltose phosphorylase, domain 3"/>
    <property type="match status" value="1"/>
</dbReference>
<sequence length="1422" mass="152286">MSTLVGAPAQSAPFAVPDLTALRTDGAANPLGINADAVDFGWEISSEARSVSQSAYEVRVATSADGLDDPLWNSGRVESDDSVNVAYDGPELTSQTRYAWQVEVWDQDGTASGWSEPAWFETGILAEDEWQADWIGGPDAQARIGAWTDYRYTVDYTLEPGTAFGVFLRATGSDDALMWQLNDEEPGNPKLRPHARIGGGWSLLDEISLTEAGLEPDVLTERGELEVTAEGGTVSTRVDGVLVDTRSVSLPRFEKGYVGFRTSASTTSHESVTVHSAAVEPLDGGDPLLDTDFDGQNPFDGGELVEDGLLLDGNHETLVSVPDDHPFLRTDLDLPKEVRSARVYASARGVYELSLNGTKVGDQQLAPGWTDYDTRIEYQTYDVTDLVRTGSNAFGAMLAPGWYAGRLAHAGDKNYGSRPSVIAQLRVDYSDGTSDTFGTDDDWATAPGPYAKADLIDGEDYVAGRERAGWDEPGYDDSAWDAVWVAPSATSLLEPQAAPPVRVTEELPARTRTEPEPGAWVYDLGQNMVGVARVVLRGEPGSTVRVRYGEETYPDGRLYTANLRSARATDYYTFDERGEAVYQPRFTFHGFRYVEVTGVTDPPTTDEVTGVVWGSDLERTGTLETSNELVNQLQSNITWGQRGNFLSIPTDTPARDERLGWSGDINVFAPTASFNMDTLAFLSKWLVDLQDAQLPNGDYNGVAPYHPDLACCGGGTGWSDAGITVPWTLWQSYGDTEHVRAGWTSMTRYMDYLAAAYPDHVRGSSYADWLNLDDPTPGDVLGTAYYAYVARQMSEMAEAIGHDDEAEHYASLAAEVGDVFRDHFVAADGTVTGDSQAGYAIAIGMGLITDEQMPAVAENFVATLERRDFHLSTGFLGTPWLVSSLAESGNLDVAYRVLLNEDYPSWGYEIANGATTVWERWNSIMPDGSFGDVSMNSFNHYAYGAVGDWMYRSIGGIAPGAPGYKQSVLAPTPGGGISDASARYDSVYGQIRTSWSTGGGDFRMSATVPANTTATVVLPTVDPDLVTEGGLALADVSDVTDVEVVDGAVRVTVGSGDYVFVAAGAGVVDPVVALDPVEVSPGTIAPGGSTEVRTTVTGLGTEDVTGHLEVEVPSGWRAPSPSEEVTVRARGSVDVPVTVTAPLEAAATSARAPLNLRFVIDDVTVGSASTEVGVEIESVAEVPAGYDHVDLGDATSEEAHDLTASPSSGTSTEAGLTRRYAGLTDFSFFEFDMAVVPGEPFVLRATETYDTSQTKRYTVYVDGEEVHLRRHRHDGAGTETYQVVVPAELATSDTVRVTFETQDDHSFYDPSIADTWTLPVPAGAVPELDVDVSAQSRCLAGKAYVAVRATNGTDVPLDVTLATPYGTKDDSDVQPGKSAYQSFAVRDTTTAAGTATVTATGTLDGDEVSVETDAPYDALDCG</sequence>
<evidence type="ECO:0000313" key="9">
    <source>
        <dbReference type="Proteomes" id="UP000610846"/>
    </source>
</evidence>
<accession>A0A927J0W0</accession>
<comment type="catalytic activity">
    <reaction evidence="1">
        <text>Hydrolysis of terminal non-reducing alpha-L-rhamnose residues in alpha-L-rhamnosides.</text>
        <dbReference type="EC" id="3.2.1.40"/>
    </reaction>
</comment>
<comment type="caution">
    <text evidence="8">The sequence shown here is derived from an EMBL/GenBank/DDBJ whole genome shotgun (WGS) entry which is preliminary data.</text>
</comment>
<gene>
    <name evidence="8" type="ORF">IF651_12415</name>
</gene>
<reference evidence="8" key="1">
    <citation type="journal article" date="2018" name="Curr. Microbiol.">
        <title>Cellulosimicrobium arenosum sp. nov., Isolated from Marine Sediment Sand.</title>
        <authorList>
            <person name="Oh M."/>
            <person name="Kim J.H."/>
            <person name="Yoon J.H."/>
            <person name="Schumann P."/>
            <person name="Kim W."/>
        </authorList>
    </citation>
    <scope>NUCLEOTIDE SEQUENCE</scope>
    <source>
        <strain evidence="8">KCTC 49039</strain>
    </source>
</reference>
<evidence type="ECO:0000259" key="6">
    <source>
        <dbReference type="Pfam" id="PF17389"/>
    </source>
</evidence>
<dbReference type="InterPro" id="IPR013783">
    <property type="entry name" value="Ig-like_fold"/>
</dbReference>
<keyword evidence="3 8" id="KW-0378">Hydrolase</keyword>
<evidence type="ECO:0000313" key="8">
    <source>
        <dbReference type="EMBL" id="MBD8079859.1"/>
    </source>
</evidence>
<dbReference type="Pfam" id="PF08531">
    <property type="entry name" value="Bac_rhamnosid_N"/>
    <property type="match status" value="1"/>
</dbReference>
<evidence type="ECO:0000256" key="3">
    <source>
        <dbReference type="ARBA" id="ARBA00022801"/>
    </source>
</evidence>
<feature type="domain" description="Alpha-L-rhamnosidase six-hairpin glycosidase" evidence="6">
    <location>
        <begin position="618"/>
        <end position="954"/>
    </location>
</feature>
<evidence type="ECO:0000256" key="1">
    <source>
        <dbReference type="ARBA" id="ARBA00001445"/>
    </source>
</evidence>
<evidence type="ECO:0000256" key="2">
    <source>
        <dbReference type="ARBA" id="ARBA00012652"/>
    </source>
</evidence>
<evidence type="ECO:0000259" key="7">
    <source>
        <dbReference type="Pfam" id="PF17390"/>
    </source>
</evidence>
<proteinExistence type="predicted"/>
<keyword evidence="9" id="KW-1185">Reference proteome</keyword>
<protein>
    <recommendedName>
        <fullName evidence="2">alpha-L-rhamnosidase</fullName>
        <ecNumber evidence="2">3.2.1.40</ecNumber>
    </recommendedName>
</protein>
<dbReference type="PANTHER" id="PTHR33307">
    <property type="entry name" value="ALPHA-RHAMNOSIDASE (EUROFUNG)"/>
    <property type="match status" value="1"/>
</dbReference>
<dbReference type="InterPro" id="IPR016007">
    <property type="entry name" value="Alpha_rhamnosid"/>
</dbReference>
<dbReference type="Pfam" id="PF05592">
    <property type="entry name" value="Bac_rhamnosid"/>
    <property type="match status" value="1"/>
</dbReference>
<feature type="domain" description="Bacterial alpha-L-rhamnosidase N-terminal" evidence="5">
    <location>
        <begin position="336"/>
        <end position="505"/>
    </location>
</feature>
<dbReference type="Pfam" id="PF17390">
    <property type="entry name" value="Bac_rhamnosid_C"/>
    <property type="match status" value="1"/>
</dbReference>
<dbReference type="InterPro" id="IPR008928">
    <property type="entry name" value="6-hairpin_glycosidase_sf"/>
</dbReference>
<dbReference type="EMBL" id="JACYHB010000010">
    <property type="protein sequence ID" value="MBD8079859.1"/>
    <property type="molecule type" value="Genomic_DNA"/>
</dbReference>
<dbReference type="Pfam" id="PF25788">
    <property type="entry name" value="Ig_Rha78A_N"/>
    <property type="match status" value="1"/>
</dbReference>
<dbReference type="GO" id="GO:0005975">
    <property type="term" value="P:carbohydrate metabolic process"/>
    <property type="evidence" value="ECO:0007669"/>
    <property type="project" value="InterPro"/>
</dbReference>
<dbReference type="Gene3D" id="2.60.40.10">
    <property type="entry name" value="Immunoglobulins"/>
    <property type="match status" value="1"/>
</dbReference>
<dbReference type="InterPro" id="IPR035398">
    <property type="entry name" value="Bac_rhamnosid_C"/>
</dbReference>
<dbReference type="InterPro" id="IPR035396">
    <property type="entry name" value="Bac_rhamnosid6H"/>
</dbReference>
<feature type="domain" description="Alpha-L-rhamnosidase concanavalin-like" evidence="4">
    <location>
        <begin position="516"/>
        <end position="612"/>
    </location>
</feature>
<dbReference type="EC" id="3.2.1.40" evidence="2"/>
<evidence type="ECO:0000259" key="5">
    <source>
        <dbReference type="Pfam" id="PF08531"/>
    </source>
</evidence>